<keyword evidence="3" id="KW-1185">Reference proteome</keyword>
<dbReference type="EMBL" id="JABELV010000006">
    <property type="protein sequence ID" value="KAG7571520.1"/>
    <property type="molecule type" value="Genomic_DNA"/>
</dbReference>
<feature type="compositionally biased region" description="Polar residues" evidence="1">
    <location>
        <begin position="454"/>
        <end position="465"/>
    </location>
</feature>
<sequence>MNTTIGREEDEDPSRTVMQWQLRLPNGISAATEAAIDSPPSPPQSPPPAYPESDLDPSDSASHIDSDDRDILLYLESMRPRLSDITGLSKQSDFSAGGDSWDVYRKLLDFAGLVYLSNGPVSLRPEGEELLSRLASPKPLGRTLNLKLVADLKLLEKAIDEPELEESYLERRMNVIIVEAISEIEHVEIRHHDLDWNRVPVTLQRHVGLSCPKPRGTIGYPTKGFVKRGKGIKIQKVPLEEDHPLGRKAMEDIFRSALREHVPLNYTTARLTSMHEVIIIEYKAVNSANAKAIALNQNLNTGLFKVWQDVELAQFLGGTVAPCVTRAMVLRAYLPLPPSTGSWKTEVAKNPPYCLLFRICGTWWALDWVGLLSIDNKNTTHWTTLKEGNWAKNPVYFLKTLKTTYEICSKRVREKRGSMMKELLRRARASPPASSLEPLEERTYVPLPRKGENLTASVSENESLP</sequence>
<accession>A0A8K0JSV1</accession>
<name>A0A8K0JSV1_9TREE</name>
<gene>
    <name evidence="2" type="ORF">FFLO_00536</name>
</gene>
<protein>
    <submittedName>
        <fullName evidence="2">Uncharacterized protein</fullName>
    </submittedName>
</protein>
<evidence type="ECO:0000313" key="2">
    <source>
        <dbReference type="EMBL" id="KAG7571520.1"/>
    </source>
</evidence>
<evidence type="ECO:0000256" key="1">
    <source>
        <dbReference type="SAM" id="MobiDB-lite"/>
    </source>
</evidence>
<dbReference type="AlphaFoldDB" id="A0A8K0JSV1"/>
<dbReference type="Proteomes" id="UP000812966">
    <property type="component" value="Unassembled WGS sequence"/>
</dbReference>
<feature type="region of interest" description="Disordered" evidence="1">
    <location>
        <begin position="29"/>
        <end position="64"/>
    </location>
</feature>
<proteinExistence type="predicted"/>
<feature type="compositionally biased region" description="Pro residues" evidence="1">
    <location>
        <begin position="39"/>
        <end position="50"/>
    </location>
</feature>
<evidence type="ECO:0000313" key="3">
    <source>
        <dbReference type="Proteomes" id="UP000812966"/>
    </source>
</evidence>
<comment type="caution">
    <text evidence="2">The sequence shown here is derived from an EMBL/GenBank/DDBJ whole genome shotgun (WGS) entry which is preliminary data.</text>
</comment>
<reference evidence="2" key="1">
    <citation type="submission" date="2020-04" db="EMBL/GenBank/DDBJ databases">
        <title>Analysis of mating type loci in Filobasidium floriforme.</title>
        <authorList>
            <person name="Nowrousian M."/>
        </authorList>
    </citation>
    <scope>NUCLEOTIDE SEQUENCE</scope>
    <source>
        <strain evidence="2">CBS 6242</strain>
    </source>
</reference>
<feature type="region of interest" description="Disordered" evidence="1">
    <location>
        <begin position="426"/>
        <end position="465"/>
    </location>
</feature>
<organism evidence="2 3">
    <name type="scientific">Filobasidium floriforme</name>
    <dbReference type="NCBI Taxonomy" id="5210"/>
    <lineage>
        <taxon>Eukaryota</taxon>
        <taxon>Fungi</taxon>
        <taxon>Dikarya</taxon>
        <taxon>Basidiomycota</taxon>
        <taxon>Agaricomycotina</taxon>
        <taxon>Tremellomycetes</taxon>
        <taxon>Filobasidiales</taxon>
        <taxon>Filobasidiaceae</taxon>
        <taxon>Filobasidium</taxon>
    </lineage>
</organism>